<dbReference type="PROSITE" id="PS51819">
    <property type="entry name" value="VOC"/>
    <property type="match status" value="1"/>
</dbReference>
<dbReference type="GO" id="GO:0051213">
    <property type="term" value="F:dioxygenase activity"/>
    <property type="evidence" value="ECO:0007669"/>
    <property type="project" value="UniProtKB-KW"/>
</dbReference>
<dbReference type="Gene3D" id="3.30.720.120">
    <property type="match status" value="1"/>
</dbReference>
<sequence>MIDVQAMFPVMVANDLEALKHFYEATFGFTAVFYDPEFYLHLVSESGIQLGFLVPSHATQPEFLHPQMGKDGYVISLEVVNAQTAYEWAMENRLTLAMPLKEEIWGQIHFMVEDPAGFRIDVVEHVSQ</sequence>
<dbReference type="InterPro" id="IPR029068">
    <property type="entry name" value="Glyas_Bleomycin-R_OHBP_Dase"/>
</dbReference>
<evidence type="ECO:0000313" key="2">
    <source>
        <dbReference type="EMBL" id="CCO48205.1"/>
    </source>
</evidence>
<feature type="domain" description="VOC" evidence="1">
    <location>
        <begin position="5"/>
        <end position="125"/>
    </location>
</feature>
<dbReference type="Gene3D" id="3.30.720.110">
    <property type="match status" value="1"/>
</dbReference>
<dbReference type="EMBL" id="CAOF01000140">
    <property type="protein sequence ID" value="CCO48205.1"/>
    <property type="molecule type" value="Genomic_DNA"/>
</dbReference>
<dbReference type="InterPro" id="IPR004360">
    <property type="entry name" value="Glyas_Fos-R_dOase_dom"/>
</dbReference>
<name>A0AAV2VUV6_9VIBR</name>
<dbReference type="AlphaFoldDB" id="A0AAV2VUV6"/>
<protein>
    <submittedName>
        <fullName evidence="2">Glyoxalase/Bleomycin resistance protein/Dihydroxybiphenyl dioxygenase</fullName>
    </submittedName>
</protein>
<dbReference type="SUPFAM" id="SSF54593">
    <property type="entry name" value="Glyoxalase/Bleomycin resistance protein/Dihydroxybiphenyl dioxygenase"/>
    <property type="match status" value="1"/>
</dbReference>
<dbReference type="InterPro" id="IPR037523">
    <property type="entry name" value="VOC_core"/>
</dbReference>
<comment type="caution">
    <text evidence="2">The sequence shown here is derived from an EMBL/GenBank/DDBJ whole genome shotgun (WGS) entry which is preliminary data.</text>
</comment>
<accession>A0AAV2VUV6</accession>
<organism evidence="2 3">
    <name type="scientific">Vibrio nigripulchritudo SOn1</name>
    <dbReference type="NCBI Taxonomy" id="1238450"/>
    <lineage>
        <taxon>Bacteria</taxon>
        <taxon>Pseudomonadati</taxon>
        <taxon>Pseudomonadota</taxon>
        <taxon>Gammaproteobacteria</taxon>
        <taxon>Vibrionales</taxon>
        <taxon>Vibrionaceae</taxon>
        <taxon>Vibrio</taxon>
    </lineage>
</organism>
<reference evidence="2 3" key="1">
    <citation type="journal article" date="2013" name="ISME J.">
        <title>Comparative genomics of pathogenic lineages of Vibrio nigripulchritudo identifies virulence-associated traits.</title>
        <authorList>
            <person name="Goudenege D."/>
            <person name="Labreuche Y."/>
            <person name="Krin E."/>
            <person name="Ansquer D."/>
            <person name="Mangenot S."/>
            <person name="Calteau A."/>
            <person name="Medigue C."/>
            <person name="Mazel D."/>
            <person name="Polz M.F."/>
            <person name="Le Roux F."/>
        </authorList>
    </citation>
    <scope>NUCLEOTIDE SEQUENCE [LARGE SCALE GENOMIC DNA]</scope>
    <source>
        <strain evidence="2 3">SOn1</strain>
    </source>
</reference>
<dbReference type="RefSeq" id="WP_022612765.1">
    <property type="nucleotide sequence ID" value="NZ_LK391965.1"/>
</dbReference>
<proteinExistence type="predicted"/>
<keyword evidence="2" id="KW-0223">Dioxygenase</keyword>
<evidence type="ECO:0000259" key="1">
    <source>
        <dbReference type="PROSITE" id="PS51819"/>
    </source>
</evidence>
<evidence type="ECO:0000313" key="3">
    <source>
        <dbReference type="Proteomes" id="UP000018211"/>
    </source>
</evidence>
<dbReference type="Pfam" id="PF00903">
    <property type="entry name" value="Glyoxalase"/>
    <property type="match status" value="1"/>
</dbReference>
<keyword evidence="2" id="KW-0560">Oxidoreductase</keyword>
<gene>
    <name evidence="2" type="ORF">VIBNISOn1_480004</name>
</gene>
<dbReference type="Proteomes" id="UP000018211">
    <property type="component" value="Unassembled WGS sequence"/>
</dbReference>